<comment type="caution">
    <text evidence="3">The sequence shown here is derived from an EMBL/GenBank/DDBJ whole genome shotgun (WGS) entry which is preliminary data.</text>
</comment>
<evidence type="ECO:0000313" key="3">
    <source>
        <dbReference type="EMBL" id="GFY55894.1"/>
    </source>
</evidence>
<keyword evidence="4" id="KW-1185">Reference proteome</keyword>
<keyword evidence="1" id="KW-0853">WD repeat</keyword>
<feature type="repeat" description="WD" evidence="1">
    <location>
        <begin position="956"/>
        <end position="991"/>
    </location>
</feature>
<dbReference type="PANTHER" id="PTHR44662">
    <property type="entry name" value="WD REPEAT-CONTAINING PROTEIN 81"/>
    <property type="match status" value="1"/>
</dbReference>
<proteinExistence type="predicted"/>
<dbReference type="EMBL" id="BMAV01010626">
    <property type="protein sequence ID" value="GFY55894.1"/>
    <property type="molecule type" value="Genomic_DNA"/>
</dbReference>
<feature type="repeat" description="WD" evidence="1">
    <location>
        <begin position="1005"/>
        <end position="1035"/>
    </location>
</feature>
<name>A0A8X7C8G8_9ARAC</name>
<dbReference type="OrthoDB" id="29306at2759"/>
<evidence type="ECO:0000256" key="2">
    <source>
        <dbReference type="SAM" id="MobiDB-lite"/>
    </source>
</evidence>
<dbReference type="PROSITE" id="PS50294">
    <property type="entry name" value="WD_REPEATS_REGION"/>
    <property type="match status" value="1"/>
</dbReference>
<dbReference type="SMART" id="SM00320">
    <property type="entry name" value="WD40"/>
    <property type="match status" value="7"/>
</dbReference>
<gene>
    <name evidence="3" type="primary">Wdr81</name>
    <name evidence="3" type="ORF">TNIN_358491</name>
</gene>
<dbReference type="InterPro" id="IPR001680">
    <property type="entry name" value="WD40_rpt"/>
</dbReference>
<dbReference type="Proteomes" id="UP000886998">
    <property type="component" value="Unassembled WGS sequence"/>
</dbReference>
<evidence type="ECO:0000256" key="1">
    <source>
        <dbReference type="PROSITE-ProRule" id="PRU00221"/>
    </source>
</evidence>
<dbReference type="GO" id="GO:0035014">
    <property type="term" value="F:phosphatidylinositol 3-kinase regulator activity"/>
    <property type="evidence" value="ECO:0007669"/>
    <property type="project" value="TreeGrafter"/>
</dbReference>
<dbReference type="GO" id="GO:0005739">
    <property type="term" value="C:mitochondrion"/>
    <property type="evidence" value="ECO:0007669"/>
    <property type="project" value="TreeGrafter"/>
</dbReference>
<protein>
    <submittedName>
        <fullName evidence="3">WD repeat-containing protein 81</fullName>
    </submittedName>
</protein>
<dbReference type="Pfam" id="PF00400">
    <property type="entry name" value="WD40"/>
    <property type="match status" value="2"/>
</dbReference>
<feature type="region of interest" description="Disordered" evidence="2">
    <location>
        <begin position="823"/>
        <end position="846"/>
    </location>
</feature>
<dbReference type="GO" id="GO:0035973">
    <property type="term" value="P:aggrephagy"/>
    <property type="evidence" value="ECO:0007669"/>
    <property type="project" value="TreeGrafter"/>
</dbReference>
<dbReference type="AlphaFoldDB" id="A0A8X7C8G8"/>
<dbReference type="InterPro" id="IPR015943">
    <property type="entry name" value="WD40/YVTN_repeat-like_dom_sf"/>
</dbReference>
<accession>A0A8X7C8G8</accession>
<evidence type="ECO:0000313" key="4">
    <source>
        <dbReference type="Proteomes" id="UP000886998"/>
    </source>
</evidence>
<dbReference type="PANTHER" id="PTHR44662:SF1">
    <property type="entry name" value="WD REPEAT-CONTAINING PROTEIN 81"/>
    <property type="match status" value="1"/>
</dbReference>
<reference evidence="3" key="1">
    <citation type="submission" date="2020-08" db="EMBL/GenBank/DDBJ databases">
        <title>Multicomponent nature underlies the extraordinary mechanical properties of spider dragline silk.</title>
        <authorList>
            <person name="Kono N."/>
            <person name="Nakamura H."/>
            <person name="Mori M."/>
            <person name="Yoshida Y."/>
            <person name="Ohtoshi R."/>
            <person name="Malay A.D."/>
            <person name="Moran D.A.P."/>
            <person name="Tomita M."/>
            <person name="Numata K."/>
            <person name="Arakawa K."/>
        </authorList>
    </citation>
    <scope>NUCLEOTIDE SEQUENCE</scope>
</reference>
<dbReference type="SUPFAM" id="SSF50978">
    <property type="entry name" value="WD40 repeat-like"/>
    <property type="match status" value="1"/>
</dbReference>
<dbReference type="Gene3D" id="2.130.10.10">
    <property type="entry name" value="YVTN repeat-like/Quinoprotein amine dehydrogenase"/>
    <property type="match status" value="2"/>
</dbReference>
<dbReference type="PROSITE" id="PS50082">
    <property type="entry name" value="WD_REPEATS_2"/>
    <property type="match status" value="2"/>
</dbReference>
<dbReference type="InterPro" id="IPR036322">
    <property type="entry name" value="WD40_repeat_dom_sf"/>
</dbReference>
<dbReference type="InterPro" id="IPR052651">
    <property type="entry name" value="WDR81"/>
</dbReference>
<sequence length="1252" mass="141574">MEISKSVVTTADVTRPEPRPENQIIVLPKDFNPLSTLSHLESLFAFQSWTGKGKRESDESKDRLNLIDSSTHQYQVKDMLILGCLISEMAVSPHCKTLPFSSSLQDRYMNVLKLLRLCKQDIPKSFQNIIQLLMQVSPSYDQESEEMFSVPYRYPPVSTSGLPLPSPHQLLLPHIRTIPFPSFFPDLYMFLLNLNDFSNEIKILSERKNEGIDNQKGIESVAKKKVYYAVEQLQKLLPALNTEGIELIMPYLQEMFENQHTALFSTWQMFGLVAQALGPQQTCKKFLTLLTKVFDTDKHSPKHLKLYHRSFVLEIIVGLGMHNFLTHFTTILIEAIGGCKDYSSNDTTERKNRGQKTLISKEHEMSNTDECLSDNGIFEGPLDRKLSMSEENLEMQPEVTNDEDNEIFDIDLKEEEIIKSSDRDEVPDQSFSSKDKLTCDTEKETQSRSSFFIPCNEIENEICDTSNLWHTRHDSIYSQSAPNLSSFSEWMNSNDEKAVESDTPEKSKDVTYVRVRETVSDSSPNENNFRQNLNVSDVSAESMLWLAHRLGPVLSAKYLTRNLLRMLTLCYDSSEKREIIYLSPGSKESVMLSISCRWFKGDINAFKVLDCLSRIASLYGEQFIMIQYIKHICDLLHLCRKKVPATLESGLIGAMALLQHIIPYISDTTLMDHLQDLFVKDILHLVLRLISSLRLVYPGSGKSRTMVTLRILDVMYTIGLRIGFEMTRKHLSGSLQKFFSCFDKVYDDKGDHKELSDLSGLTTSGNSPLKEQALVEMRQTFTPEMAFLAYVPFCKLAGGIHMERTLKNDSLIRNLCLQHDNNTSLSKSQFPPSDHSANESLSHMTHHRNQSLGQDESFVSGIFGKNVNLIGNRLDVHLGDDSQVITAMDQPVISSSLSNMETSMNLPKYDINLIKRKMDNCQRHLKGNWLAYWEHETGRSEKDYHFDFKQIKLQTFIGHAGAVRAIEVLDNENSFLTSSKDKTVKLWSLRSCGDGSSHIPCQWTYTQHRKSVFAVSFLNSLRLVGSCDSTVHIWDPFMGSCIKQLEPTKGSPVTVLEAMPSPSMTFLAATTNSTVRFLDARTCKYMHEFKVNVGTTGLIRSLAVSPNGYWLAVGHSTGMLSVLDVRTGLVIGTWLGHEGEVLQLKAFNNSYFVTSSLDHSLTVWEFEDTQAKCNLKGPMEPVTSICFYGNEVISGTSGNRIGLHSTTDKNAVYTSTRLRSDTFKGVLTTMALLPLNRLLLLGTDNGNVVLLS</sequence>
<organism evidence="3 4">
    <name type="scientific">Trichonephila inaurata madagascariensis</name>
    <dbReference type="NCBI Taxonomy" id="2747483"/>
    <lineage>
        <taxon>Eukaryota</taxon>
        <taxon>Metazoa</taxon>
        <taxon>Ecdysozoa</taxon>
        <taxon>Arthropoda</taxon>
        <taxon>Chelicerata</taxon>
        <taxon>Arachnida</taxon>
        <taxon>Araneae</taxon>
        <taxon>Araneomorphae</taxon>
        <taxon>Entelegynae</taxon>
        <taxon>Araneoidea</taxon>
        <taxon>Nephilidae</taxon>
        <taxon>Trichonephila</taxon>
        <taxon>Trichonephila inaurata</taxon>
    </lineage>
</organism>